<keyword evidence="1" id="KW-0963">Cytoplasm</keyword>
<keyword evidence="4" id="KW-0804">Transcription</keyword>
<keyword evidence="3 6" id="KW-0238">DNA-binding</keyword>
<evidence type="ECO:0000259" key="5">
    <source>
        <dbReference type="PROSITE" id="PS50930"/>
    </source>
</evidence>
<protein>
    <submittedName>
        <fullName evidence="6">DNA-binding response regulator</fullName>
    </submittedName>
</protein>
<proteinExistence type="predicted"/>
<reference evidence="6 7" key="1">
    <citation type="submission" date="2018-11" db="EMBL/GenBank/DDBJ databases">
        <authorList>
            <person name="Stevens M.J."/>
            <person name="Cernela N."/>
            <person name="Spoerry Serrano N."/>
            <person name="Schmitt S."/>
            <person name="Schrenzel J."/>
            <person name="Stephan R."/>
        </authorList>
    </citation>
    <scope>NUCLEOTIDE SEQUENCE [LARGE SCALE GENOMIC DNA]</scope>
    <source>
        <strain evidence="6 7">PP422</strain>
    </source>
</reference>
<evidence type="ECO:0000313" key="7">
    <source>
        <dbReference type="Proteomes" id="UP000274117"/>
    </source>
</evidence>
<dbReference type="InterPro" id="IPR046947">
    <property type="entry name" value="LytR-like"/>
</dbReference>
<evidence type="ECO:0000256" key="2">
    <source>
        <dbReference type="ARBA" id="ARBA00023015"/>
    </source>
</evidence>
<evidence type="ECO:0000256" key="1">
    <source>
        <dbReference type="ARBA" id="ARBA00022490"/>
    </source>
</evidence>
<comment type="caution">
    <text evidence="6">The sequence shown here is derived from an EMBL/GenBank/DDBJ whole genome shotgun (WGS) entry which is preliminary data.</text>
</comment>
<dbReference type="SMART" id="SM00850">
    <property type="entry name" value="LytTR"/>
    <property type="match status" value="1"/>
</dbReference>
<dbReference type="GO" id="GO:0000156">
    <property type="term" value="F:phosphorelay response regulator activity"/>
    <property type="evidence" value="ECO:0007669"/>
    <property type="project" value="InterPro"/>
</dbReference>
<name>A0A3R8RBI9_STRSU</name>
<dbReference type="Gene3D" id="2.40.50.1020">
    <property type="entry name" value="LytTr DNA-binding domain"/>
    <property type="match status" value="1"/>
</dbReference>
<evidence type="ECO:0000256" key="4">
    <source>
        <dbReference type="ARBA" id="ARBA00023163"/>
    </source>
</evidence>
<keyword evidence="2" id="KW-0805">Transcription regulation</keyword>
<evidence type="ECO:0000313" key="6">
    <source>
        <dbReference type="EMBL" id="RRR52099.1"/>
    </source>
</evidence>
<feature type="domain" description="HTH LytTR-type" evidence="5">
    <location>
        <begin position="44"/>
        <end position="147"/>
    </location>
</feature>
<evidence type="ECO:0000256" key="3">
    <source>
        <dbReference type="ARBA" id="ARBA00023125"/>
    </source>
</evidence>
<accession>A0A3R8RBI9</accession>
<dbReference type="PROSITE" id="PS50930">
    <property type="entry name" value="HTH_LYTTR"/>
    <property type="match status" value="1"/>
</dbReference>
<dbReference type="EMBL" id="RSDO01000012">
    <property type="protein sequence ID" value="RRR52099.1"/>
    <property type="molecule type" value="Genomic_DNA"/>
</dbReference>
<reference evidence="6 7" key="2">
    <citation type="submission" date="2018-12" db="EMBL/GenBank/DDBJ databases">
        <title>Whole-genome sequences of fifteen clinical Streptococcus suis strains isolated from pigs between 2006 and 2018.</title>
        <authorList>
            <person name="Stevens M.J.A."/>
            <person name="Cernela N."/>
            <person name="Spoerry Serrano N."/>
            <person name="Schmitt S."/>
            <person name="Schrenzel J."/>
            <person name="Stephan R."/>
        </authorList>
    </citation>
    <scope>NUCLEOTIDE SEQUENCE [LARGE SCALE GENOMIC DNA]</scope>
    <source>
        <strain evidence="6 7">PP422</strain>
    </source>
</reference>
<dbReference type="AlphaFoldDB" id="A0A3R8RBI9"/>
<dbReference type="PANTHER" id="PTHR37299">
    <property type="entry name" value="TRANSCRIPTIONAL REGULATOR-RELATED"/>
    <property type="match status" value="1"/>
</dbReference>
<dbReference type="Proteomes" id="UP000274117">
    <property type="component" value="Unassembled WGS sequence"/>
</dbReference>
<dbReference type="PANTHER" id="PTHR37299:SF2">
    <property type="entry name" value="HTH LYTTR-TYPE DOMAIN-CONTAINING PROTEIN"/>
    <property type="match status" value="1"/>
</dbReference>
<dbReference type="GO" id="GO:0003677">
    <property type="term" value="F:DNA binding"/>
    <property type="evidence" value="ECO:0007669"/>
    <property type="project" value="UniProtKB-KW"/>
</dbReference>
<gene>
    <name evidence="6" type="ORF">EI998_07540</name>
</gene>
<dbReference type="Pfam" id="PF04397">
    <property type="entry name" value="LytTR"/>
    <property type="match status" value="1"/>
</dbReference>
<organism evidence="6 7">
    <name type="scientific">Streptococcus suis</name>
    <dbReference type="NCBI Taxonomy" id="1307"/>
    <lineage>
        <taxon>Bacteria</taxon>
        <taxon>Bacillati</taxon>
        <taxon>Bacillota</taxon>
        <taxon>Bacilli</taxon>
        <taxon>Lactobacillales</taxon>
        <taxon>Streptococcaceae</taxon>
        <taxon>Streptococcus</taxon>
    </lineage>
</organism>
<sequence length="147" mass="16894">MKVKVAISPEILEDLVTVEARKLTSQISSLVEMIETFGRQAERLTVKKGEEVHLLELSEIYRLYLENKILQIETRDAVYQSDLRLYQVKEALSFDFLQVSQSEIINLKQLGHLKQTPNGLVKLVMKNGAGTYSSRRYLKVIKERLGL</sequence>
<dbReference type="InterPro" id="IPR007492">
    <property type="entry name" value="LytTR_DNA-bd_dom"/>
</dbReference>